<dbReference type="KEGG" id="cti:RALTA_A0254"/>
<accession>B2AGM5</accession>
<dbReference type="AlphaFoldDB" id="B2AGM5"/>
<dbReference type="Proteomes" id="UP000001692">
    <property type="component" value="Chromosome 1"/>
</dbReference>
<proteinExistence type="predicted"/>
<sequence length="118" mass="12884">MEIARRDDARAMDYASVMEKFHQGCTAGCYLSQTCIRDIKPREILGIWSVRDATSVAPWIHGIPAPPDPVGLKWPCCGHEPVLPVITTLSHCGSHRGEGKEPGTAADASRRVSLYLAQ</sequence>
<reference evidence="1 2" key="1">
    <citation type="journal article" date="2008" name="Genome Res.">
        <title>Genome sequence of the beta-rhizobium Cupriavidus taiwanensis and comparative genomics of rhizobia.</title>
        <authorList>
            <person name="Amadou C."/>
            <person name="Pascal G."/>
            <person name="Mangenot S."/>
            <person name="Glew M."/>
            <person name="Bontemps C."/>
            <person name="Capela D."/>
            <person name="Carrere S."/>
            <person name="Cruveiller S."/>
            <person name="Dossat C."/>
            <person name="Lajus A."/>
            <person name="Marchetti M."/>
            <person name="Poinsot V."/>
            <person name="Rouy Z."/>
            <person name="Servin B."/>
            <person name="Saad M."/>
            <person name="Schenowitz C."/>
            <person name="Barbe V."/>
            <person name="Batut J."/>
            <person name="Medigue C."/>
            <person name="Masson-Boivin C."/>
        </authorList>
    </citation>
    <scope>NUCLEOTIDE SEQUENCE [LARGE SCALE GENOMIC DNA]</scope>
    <source>
        <strain evidence="2">DSM 17343 / BCRC 17206 / CCUG 44338 / CIP 107171 / LMG 19424 / R1</strain>
    </source>
</reference>
<keyword evidence="2" id="KW-1185">Reference proteome</keyword>
<organism evidence="1 2">
    <name type="scientific">Cupriavidus taiwanensis (strain DSM 17343 / BCRC 17206 / CCUG 44338 / CIP 107171 / LMG 19424 / R1)</name>
    <name type="common">Ralstonia taiwanensis (strain LMG 19424)</name>
    <dbReference type="NCBI Taxonomy" id="977880"/>
    <lineage>
        <taxon>Bacteria</taxon>
        <taxon>Pseudomonadati</taxon>
        <taxon>Pseudomonadota</taxon>
        <taxon>Betaproteobacteria</taxon>
        <taxon>Burkholderiales</taxon>
        <taxon>Burkholderiaceae</taxon>
        <taxon>Cupriavidus</taxon>
    </lineage>
</organism>
<gene>
    <name evidence="1" type="ordered locus">RALTA_A0254</name>
</gene>
<evidence type="ECO:0000313" key="1">
    <source>
        <dbReference type="EMBL" id="CAP62924.1"/>
    </source>
</evidence>
<dbReference type="HOGENOM" id="CLU_2069182_0_0_4"/>
<dbReference type="EMBL" id="CU633749">
    <property type="protein sequence ID" value="CAP62924.1"/>
    <property type="molecule type" value="Genomic_DNA"/>
</dbReference>
<evidence type="ECO:0000313" key="2">
    <source>
        <dbReference type="Proteomes" id="UP000001692"/>
    </source>
</evidence>
<protein>
    <submittedName>
        <fullName evidence="1">Uncharacterized protein</fullName>
    </submittedName>
</protein>
<name>B2AGM5_CUPTR</name>